<reference evidence="15 16" key="1">
    <citation type="submission" date="2024-10" db="EMBL/GenBank/DDBJ databases">
        <authorList>
            <person name="Kim D."/>
        </authorList>
    </citation>
    <scope>NUCLEOTIDE SEQUENCE [LARGE SCALE GENOMIC DNA]</scope>
    <source>
        <strain evidence="15">BH-2024</strain>
    </source>
</reference>
<dbReference type="InterPro" id="IPR051574">
    <property type="entry name" value="ZnF_E-box_Homeobox"/>
</dbReference>
<dbReference type="SUPFAM" id="SSF46689">
    <property type="entry name" value="Homeodomain-like"/>
    <property type="match status" value="1"/>
</dbReference>
<keyword evidence="6 10" id="KW-0238">DNA-binding</keyword>
<dbReference type="GO" id="GO:0003677">
    <property type="term" value="F:DNA binding"/>
    <property type="evidence" value="ECO:0007669"/>
    <property type="project" value="UniProtKB-UniRule"/>
</dbReference>
<feature type="compositionally biased region" description="Polar residues" evidence="12">
    <location>
        <begin position="301"/>
        <end position="310"/>
    </location>
</feature>
<dbReference type="PROSITE" id="PS00028">
    <property type="entry name" value="ZINC_FINGER_C2H2_1"/>
    <property type="match status" value="3"/>
</dbReference>
<dbReference type="PROSITE" id="PS50157">
    <property type="entry name" value="ZINC_FINGER_C2H2_2"/>
    <property type="match status" value="5"/>
</dbReference>
<dbReference type="FunFam" id="3.30.160.60:FF:000744">
    <property type="entry name" value="zinc finger E-box-binding homeobox 1"/>
    <property type="match status" value="1"/>
</dbReference>
<dbReference type="InterPro" id="IPR001356">
    <property type="entry name" value="HD"/>
</dbReference>
<keyword evidence="7 10" id="KW-0371">Homeobox</keyword>
<feature type="region of interest" description="Disordered" evidence="12">
    <location>
        <begin position="475"/>
        <end position="523"/>
    </location>
</feature>
<dbReference type="Pfam" id="PF00046">
    <property type="entry name" value="Homeodomain"/>
    <property type="match status" value="1"/>
</dbReference>
<dbReference type="FunFam" id="3.30.160.60:FF:000013">
    <property type="entry name" value="Putative zinc finger E-box-binding homeobox 2"/>
    <property type="match status" value="2"/>
</dbReference>
<dbReference type="GO" id="GO:0005634">
    <property type="term" value="C:nucleus"/>
    <property type="evidence" value="ECO:0007669"/>
    <property type="project" value="UniProtKB-SubCell"/>
</dbReference>
<gene>
    <name evidence="15" type="ORF">niasHT_021146</name>
</gene>
<dbReference type="SUPFAM" id="SSF57667">
    <property type="entry name" value="beta-beta-alpha zinc fingers"/>
    <property type="match status" value="3"/>
</dbReference>
<dbReference type="InterPro" id="IPR011049">
    <property type="entry name" value="Serralysin-like_metalloprot_C"/>
</dbReference>
<dbReference type="Gene3D" id="3.30.160.60">
    <property type="entry name" value="Classic Zinc Finger"/>
    <property type="match status" value="5"/>
</dbReference>
<evidence type="ECO:0000313" key="16">
    <source>
        <dbReference type="Proteomes" id="UP001620626"/>
    </source>
</evidence>
<organism evidence="15 16">
    <name type="scientific">Heterodera trifolii</name>
    <dbReference type="NCBI Taxonomy" id="157864"/>
    <lineage>
        <taxon>Eukaryota</taxon>
        <taxon>Metazoa</taxon>
        <taxon>Ecdysozoa</taxon>
        <taxon>Nematoda</taxon>
        <taxon>Chromadorea</taxon>
        <taxon>Rhabditida</taxon>
        <taxon>Tylenchina</taxon>
        <taxon>Tylenchomorpha</taxon>
        <taxon>Tylenchoidea</taxon>
        <taxon>Heteroderidae</taxon>
        <taxon>Heteroderinae</taxon>
        <taxon>Heterodera</taxon>
    </lineage>
</organism>
<dbReference type="PROSITE" id="PS50071">
    <property type="entry name" value="HOMEOBOX_2"/>
    <property type="match status" value="1"/>
</dbReference>
<feature type="domain" description="C2H2-type" evidence="14">
    <location>
        <begin position="29"/>
        <end position="56"/>
    </location>
</feature>
<dbReference type="PANTHER" id="PTHR24391">
    <property type="entry name" value="HISTONE H4 TRANSCRIPTION FACTOR-RELATED"/>
    <property type="match status" value="1"/>
</dbReference>
<feature type="region of interest" description="Disordered" evidence="12">
    <location>
        <begin position="348"/>
        <end position="372"/>
    </location>
</feature>
<dbReference type="GO" id="GO:0008270">
    <property type="term" value="F:zinc ion binding"/>
    <property type="evidence" value="ECO:0007669"/>
    <property type="project" value="UniProtKB-KW"/>
</dbReference>
<dbReference type="CDD" id="cd00086">
    <property type="entry name" value="homeodomain"/>
    <property type="match status" value="1"/>
</dbReference>
<feature type="region of interest" description="Disordered" evidence="12">
    <location>
        <begin position="616"/>
        <end position="684"/>
    </location>
</feature>
<feature type="compositionally biased region" description="Low complexity" evidence="12">
    <location>
        <begin position="726"/>
        <end position="742"/>
    </location>
</feature>
<proteinExistence type="predicted"/>
<feature type="domain" description="C2H2-type" evidence="14">
    <location>
        <begin position="57"/>
        <end position="87"/>
    </location>
</feature>
<evidence type="ECO:0000256" key="1">
    <source>
        <dbReference type="ARBA" id="ARBA00004123"/>
    </source>
</evidence>
<evidence type="ECO:0000259" key="14">
    <source>
        <dbReference type="PROSITE" id="PS50157"/>
    </source>
</evidence>
<dbReference type="InterPro" id="IPR009057">
    <property type="entry name" value="Homeodomain-like_sf"/>
</dbReference>
<feature type="domain" description="C2H2-type" evidence="14">
    <location>
        <begin position="894"/>
        <end position="922"/>
    </location>
</feature>
<feature type="compositionally biased region" description="Basic and acidic residues" evidence="12">
    <location>
        <begin position="499"/>
        <end position="519"/>
    </location>
</feature>
<comment type="subcellular location">
    <subcellularLocation>
        <location evidence="1 10 11">Nucleus</location>
    </subcellularLocation>
</comment>
<dbReference type="InterPro" id="IPR013087">
    <property type="entry name" value="Znf_C2H2_type"/>
</dbReference>
<dbReference type="Pfam" id="PF00096">
    <property type="entry name" value="zf-C2H2"/>
    <property type="match status" value="3"/>
</dbReference>
<feature type="region of interest" description="Disordered" evidence="12">
    <location>
        <begin position="265"/>
        <end position="331"/>
    </location>
</feature>
<comment type="caution">
    <text evidence="15">The sequence shown here is derived from an EMBL/GenBank/DDBJ whole genome shotgun (WGS) entry which is preliminary data.</text>
</comment>
<evidence type="ECO:0000256" key="7">
    <source>
        <dbReference type="ARBA" id="ARBA00023155"/>
    </source>
</evidence>
<feature type="region of interest" description="Disordered" evidence="12">
    <location>
        <begin position="793"/>
        <end position="834"/>
    </location>
</feature>
<evidence type="ECO:0000256" key="11">
    <source>
        <dbReference type="RuleBase" id="RU000682"/>
    </source>
</evidence>
<protein>
    <submittedName>
        <fullName evidence="15">Uncharacterized protein</fullName>
    </submittedName>
</protein>
<dbReference type="SMART" id="SM00389">
    <property type="entry name" value="HOX"/>
    <property type="match status" value="1"/>
</dbReference>
<dbReference type="FunFam" id="3.30.160.60:FF:000145">
    <property type="entry name" value="Zinc finger protein 574"/>
    <property type="match status" value="1"/>
</dbReference>
<evidence type="ECO:0000256" key="4">
    <source>
        <dbReference type="ARBA" id="ARBA00022771"/>
    </source>
</evidence>
<evidence type="ECO:0000256" key="2">
    <source>
        <dbReference type="ARBA" id="ARBA00022723"/>
    </source>
</evidence>
<keyword evidence="5" id="KW-0862">Zinc</keyword>
<feature type="DNA-binding region" description="Homeobox" evidence="10">
    <location>
        <begin position="409"/>
        <end position="468"/>
    </location>
</feature>
<dbReference type="GO" id="GO:0022603">
    <property type="term" value="P:regulation of anatomical structure morphogenesis"/>
    <property type="evidence" value="ECO:0007669"/>
    <property type="project" value="UniProtKB-ARBA"/>
</dbReference>
<evidence type="ECO:0000256" key="3">
    <source>
        <dbReference type="ARBA" id="ARBA00022737"/>
    </source>
</evidence>
<keyword evidence="16" id="KW-1185">Reference proteome</keyword>
<dbReference type="Gene3D" id="1.10.10.60">
    <property type="entry name" value="Homeodomain-like"/>
    <property type="match status" value="1"/>
</dbReference>
<evidence type="ECO:0000256" key="12">
    <source>
        <dbReference type="SAM" id="MobiDB-lite"/>
    </source>
</evidence>
<evidence type="ECO:0000259" key="13">
    <source>
        <dbReference type="PROSITE" id="PS50071"/>
    </source>
</evidence>
<keyword evidence="3" id="KW-0677">Repeat</keyword>
<dbReference type="Proteomes" id="UP001620626">
    <property type="component" value="Unassembled WGS sequence"/>
</dbReference>
<evidence type="ECO:0000256" key="5">
    <source>
        <dbReference type="ARBA" id="ARBA00022833"/>
    </source>
</evidence>
<feature type="compositionally biased region" description="Basic and acidic residues" evidence="12">
    <location>
        <begin position="800"/>
        <end position="814"/>
    </location>
</feature>
<dbReference type="EMBL" id="JBICBT010000987">
    <property type="protein sequence ID" value="KAL3089202.1"/>
    <property type="molecule type" value="Genomic_DNA"/>
</dbReference>
<evidence type="ECO:0000313" key="15">
    <source>
        <dbReference type="EMBL" id="KAL3089202.1"/>
    </source>
</evidence>
<name>A0ABD2JF51_9BILA</name>
<dbReference type="SMART" id="SM00355">
    <property type="entry name" value="ZnF_C2H2"/>
    <property type="match status" value="5"/>
</dbReference>
<evidence type="ECO:0000256" key="9">
    <source>
        <dbReference type="PROSITE-ProRule" id="PRU00042"/>
    </source>
</evidence>
<feature type="domain" description="C2H2-type" evidence="14">
    <location>
        <begin position="866"/>
        <end position="893"/>
    </location>
</feature>
<dbReference type="FunFam" id="3.30.160.60:FF:000082">
    <property type="entry name" value="Putative zinc finger E-box-binding homeobox 2"/>
    <property type="match status" value="1"/>
</dbReference>
<feature type="compositionally biased region" description="Basic and acidic residues" evidence="12">
    <location>
        <begin position="617"/>
        <end position="680"/>
    </location>
</feature>
<sequence length="942" mass="104915">MTENCTDLFIQQNHQTQHQTHQLQQERKFKCAECDKAFKFKHHLKEHLRIHSGEKPFECRHCLKRFSHSGSYSSHMSSKKCHQQQRLFASRQKCQFEQQRDGPSPATPSLSLPSALFVAHPPFVPSTPPSSAPFPSGFSSSPALFPSGFSSSLPSTSAPFPSGFPSSSPSTSAPFPSGFSSSPAPFRSGFSSSSPSSSALFPSSFSSFSSLPMPLTFLDQLRLYYQQLQSVLASASLQHQMSTASTIGLQNFLAQTAFAAATAINKEHSPQKSEEEEEKNNCCDKSNVPIINDPKSDERSLQQNLKWQSQRNDEQRKKGTKVPKFSNGNDQKISTTENVLEEFMIEQQKKEKEQRNVAKEETKMEAEKDEAKHTELTTLEENFDFARQNDDETFDILAEWRPSANGGSALRPRAFLTDAQVKVLAEQFRRNSLPSKYQLSEMAEQIGVNKRVVQVWFQNMRAKAKRANRLSAISERLSRNAAMRNAKRDENGGQTEQSNGKRDEEKTNATEEEQQKAAERGTNTTALAQLATESGTNTTALAQLATERGTNTTALAQLATESGTNTTPLAQLATERGTNTTALAQLATESGTNTTALAQLDPEFFRRLVTNVINRGGGKEEKGAEERVKKEHPLDLSFRRNEQDEEKWMKKEDDEKFEATDPKREGKEQKTTGRGTEADASRVWPMPSPFFGFLDKGCQSLQQMLLRPTSGHSSPALGSAGELPLSSSSSCSSSTSSASSLSDQNHLHRQQSPSQNPTPSSSIWPSSAEFSPTFLSMLGTHPSPAELPHLTEETTSADAAGEKRTAKGTAERQRKAQATPAKRRRTQQTDENGGGGTYICDLCDKSFNKQSSLARHKYEHSGQRPYKCPICEKAFKHKHHLTEHNRLHSGEKPFQCNKCLKRFSHSGSYSQHMNHRYAYCKPFMQQRQRAEERTPSKDENTE</sequence>
<dbReference type="Gene3D" id="2.150.10.10">
    <property type="entry name" value="Serralysin-like metalloprotease, C-terminal"/>
    <property type="match status" value="1"/>
</dbReference>
<feature type="domain" description="Homeobox" evidence="13">
    <location>
        <begin position="407"/>
        <end position="467"/>
    </location>
</feature>
<feature type="region of interest" description="Disordered" evidence="12">
    <location>
        <begin position="709"/>
        <end position="767"/>
    </location>
</feature>
<dbReference type="AlphaFoldDB" id="A0ABD2JF51"/>
<evidence type="ECO:0000256" key="8">
    <source>
        <dbReference type="ARBA" id="ARBA00023242"/>
    </source>
</evidence>
<dbReference type="InterPro" id="IPR017970">
    <property type="entry name" value="Homeobox_CS"/>
</dbReference>
<dbReference type="PANTHER" id="PTHR24391:SF27">
    <property type="entry name" value="ZINC FINGER PROTEIN 1"/>
    <property type="match status" value="1"/>
</dbReference>
<accession>A0ABD2JF51</accession>
<keyword evidence="2" id="KW-0479">Metal-binding</keyword>
<feature type="domain" description="C2H2-type" evidence="14">
    <location>
        <begin position="838"/>
        <end position="865"/>
    </location>
</feature>
<dbReference type="PROSITE" id="PS00027">
    <property type="entry name" value="HOMEOBOX_1"/>
    <property type="match status" value="1"/>
</dbReference>
<keyword evidence="8 10" id="KW-0539">Nucleus</keyword>
<evidence type="ECO:0000256" key="6">
    <source>
        <dbReference type="ARBA" id="ARBA00023125"/>
    </source>
</evidence>
<dbReference type="GO" id="GO:2000026">
    <property type="term" value="P:regulation of multicellular organismal development"/>
    <property type="evidence" value="ECO:0007669"/>
    <property type="project" value="UniProtKB-ARBA"/>
</dbReference>
<dbReference type="GO" id="GO:0000122">
    <property type="term" value="P:negative regulation of transcription by RNA polymerase II"/>
    <property type="evidence" value="ECO:0007669"/>
    <property type="project" value="UniProtKB-ARBA"/>
</dbReference>
<keyword evidence="4 9" id="KW-0863">Zinc-finger</keyword>
<feature type="compositionally biased region" description="Low complexity" evidence="12">
    <location>
        <begin position="750"/>
        <end position="762"/>
    </location>
</feature>
<dbReference type="InterPro" id="IPR036236">
    <property type="entry name" value="Znf_C2H2_sf"/>
</dbReference>
<evidence type="ECO:0000256" key="10">
    <source>
        <dbReference type="PROSITE-ProRule" id="PRU00108"/>
    </source>
</evidence>